<feature type="transmembrane region" description="Helical" evidence="10">
    <location>
        <begin position="46"/>
        <end position="73"/>
    </location>
</feature>
<keyword evidence="7" id="KW-0503">Monooxygenase</keyword>
<evidence type="ECO:0000256" key="6">
    <source>
        <dbReference type="ARBA" id="ARBA00023004"/>
    </source>
</evidence>
<proteinExistence type="inferred from homology"/>
<organism evidence="11 12">
    <name type="scientific">Ganoderma sinense ZZ0214-1</name>
    <dbReference type="NCBI Taxonomy" id="1077348"/>
    <lineage>
        <taxon>Eukaryota</taxon>
        <taxon>Fungi</taxon>
        <taxon>Dikarya</taxon>
        <taxon>Basidiomycota</taxon>
        <taxon>Agaricomycotina</taxon>
        <taxon>Agaricomycetes</taxon>
        <taxon>Polyporales</taxon>
        <taxon>Polyporaceae</taxon>
        <taxon>Ganoderma</taxon>
    </lineage>
</organism>
<dbReference type="Pfam" id="PF00067">
    <property type="entry name" value="p450"/>
    <property type="match status" value="1"/>
</dbReference>
<feature type="compositionally biased region" description="Pro residues" evidence="9">
    <location>
        <begin position="441"/>
        <end position="459"/>
    </location>
</feature>
<protein>
    <submittedName>
        <fullName evidence="11">Cytochrome P450</fullName>
    </submittedName>
</protein>
<comment type="similarity">
    <text evidence="3">Belongs to the cytochrome P450 family.</text>
</comment>
<dbReference type="GO" id="GO:0016705">
    <property type="term" value="F:oxidoreductase activity, acting on paired donors, with incorporation or reduction of molecular oxygen"/>
    <property type="evidence" value="ECO:0007669"/>
    <property type="project" value="InterPro"/>
</dbReference>
<dbReference type="AlphaFoldDB" id="A0A2G8S3J5"/>
<evidence type="ECO:0000256" key="9">
    <source>
        <dbReference type="SAM" id="MobiDB-lite"/>
    </source>
</evidence>
<dbReference type="PRINTS" id="PR00385">
    <property type="entry name" value="P450"/>
</dbReference>
<dbReference type="PRINTS" id="PR00463">
    <property type="entry name" value="EP450I"/>
</dbReference>
<dbReference type="InterPro" id="IPR036396">
    <property type="entry name" value="Cyt_P450_sf"/>
</dbReference>
<evidence type="ECO:0000256" key="8">
    <source>
        <dbReference type="PIRSR" id="PIRSR602401-1"/>
    </source>
</evidence>
<dbReference type="InterPro" id="IPR002401">
    <property type="entry name" value="Cyt_P450_E_grp-I"/>
</dbReference>
<comment type="caution">
    <text evidence="11">The sequence shown here is derived from an EMBL/GenBank/DDBJ whole genome shotgun (WGS) entry which is preliminary data.</text>
</comment>
<dbReference type="EMBL" id="AYKW01000025">
    <property type="protein sequence ID" value="PIL28305.1"/>
    <property type="molecule type" value="Genomic_DNA"/>
</dbReference>
<gene>
    <name evidence="11" type="ORF">GSI_09594</name>
</gene>
<dbReference type="SUPFAM" id="SSF48264">
    <property type="entry name" value="Cytochrome P450"/>
    <property type="match status" value="1"/>
</dbReference>
<evidence type="ECO:0000256" key="10">
    <source>
        <dbReference type="SAM" id="Phobius"/>
    </source>
</evidence>
<evidence type="ECO:0000313" key="12">
    <source>
        <dbReference type="Proteomes" id="UP000230002"/>
    </source>
</evidence>
<evidence type="ECO:0000256" key="1">
    <source>
        <dbReference type="ARBA" id="ARBA00001971"/>
    </source>
</evidence>
<reference evidence="11 12" key="1">
    <citation type="journal article" date="2015" name="Sci. Rep.">
        <title>Chromosome-level genome map provides insights into diverse defense mechanisms in the medicinal fungus Ganoderma sinense.</title>
        <authorList>
            <person name="Zhu Y."/>
            <person name="Xu J."/>
            <person name="Sun C."/>
            <person name="Zhou S."/>
            <person name="Xu H."/>
            <person name="Nelson D.R."/>
            <person name="Qian J."/>
            <person name="Song J."/>
            <person name="Luo H."/>
            <person name="Xiang L."/>
            <person name="Li Y."/>
            <person name="Xu Z."/>
            <person name="Ji A."/>
            <person name="Wang L."/>
            <person name="Lu S."/>
            <person name="Hayward A."/>
            <person name="Sun W."/>
            <person name="Li X."/>
            <person name="Schwartz D.C."/>
            <person name="Wang Y."/>
            <person name="Chen S."/>
        </authorList>
    </citation>
    <scope>NUCLEOTIDE SEQUENCE [LARGE SCALE GENOMIC DNA]</scope>
    <source>
        <strain evidence="11 12">ZZ0214-1</strain>
    </source>
</reference>
<keyword evidence="10" id="KW-0812">Transmembrane</keyword>
<dbReference type="PANTHER" id="PTHR24305:SF187">
    <property type="entry name" value="P450, PUTATIVE (EUROFUNG)-RELATED"/>
    <property type="match status" value="1"/>
</dbReference>
<keyword evidence="8" id="KW-0349">Heme</keyword>
<comment type="cofactor">
    <cofactor evidence="1 8">
        <name>heme</name>
        <dbReference type="ChEBI" id="CHEBI:30413"/>
    </cofactor>
</comment>
<dbReference type="STRING" id="1077348.A0A2G8S3J5"/>
<dbReference type="PANTHER" id="PTHR24305">
    <property type="entry name" value="CYTOCHROME P450"/>
    <property type="match status" value="1"/>
</dbReference>
<sequence>MAALTHSARRMGLNYDSSIYFSPGTHTALQLVHQIFRKYETFSLPFHAILLLVPPAICYTWYIGALATSVVFYRLSPFHPLHRLGYPGPVLCRTSMTWHAIRTNGGKQMEYLRSLHDMYGDIVRIGPNHLSIREASLVGPILGVSGLPKGASRAWNRGLAPAALKGYDHIMSNRVHQLVDVLGQQDGVVVLGKWINYFAYVFGGGSEQMKEGDTDNIWRLVEKGTEIAFHLGQLPWLGIYLGYVPGASGPVNIVLEHSRTLTKKRIAEGSSTRDLFYYLNNEDLPEEAPPPSRHLLDDGVLAMVAGSDTTSSAITSIFHCLLAHPGAYAALQEEVDRFYPRGEDVCNAAHQREMHYLTAVINETLRLFPPAPTSTSRQVPHDARAPVVLGSLVLPPGTHVYVPPYVLHRDARNFVFPDAFCPERWLVAAGHMPLASALSLSPPPPPPLSAPSSSTPPPIASSLAEAESEFAHAEGAFIPFSHGPMNCAGKALALRQMRTVVCTVLQCFRLRPGEGWEKGRYEAEFRDYLVANRPEVPVVLEARR</sequence>
<evidence type="ECO:0000256" key="7">
    <source>
        <dbReference type="ARBA" id="ARBA00023033"/>
    </source>
</evidence>
<evidence type="ECO:0000256" key="3">
    <source>
        <dbReference type="ARBA" id="ARBA00010617"/>
    </source>
</evidence>
<feature type="binding site" description="axial binding residue" evidence="8">
    <location>
        <position position="487"/>
    </location>
    <ligand>
        <name>heme</name>
        <dbReference type="ChEBI" id="CHEBI:30413"/>
    </ligand>
    <ligandPart>
        <name>Fe</name>
        <dbReference type="ChEBI" id="CHEBI:18248"/>
    </ligandPart>
</feature>
<evidence type="ECO:0000313" key="11">
    <source>
        <dbReference type="EMBL" id="PIL28305.1"/>
    </source>
</evidence>
<evidence type="ECO:0000256" key="4">
    <source>
        <dbReference type="ARBA" id="ARBA00022723"/>
    </source>
</evidence>
<dbReference type="InterPro" id="IPR050121">
    <property type="entry name" value="Cytochrome_P450_monoxygenase"/>
</dbReference>
<name>A0A2G8S3J5_9APHY</name>
<dbReference type="Gene3D" id="1.10.630.10">
    <property type="entry name" value="Cytochrome P450"/>
    <property type="match status" value="1"/>
</dbReference>
<accession>A0A2G8S3J5</accession>
<keyword evidence="5" id="KW-0560">Oxidoreductase</keyword>
<comment type="pathway">
    <text evidence="2">Secondary metabolite biosynthesis.</text>
</comment>
<dbReference type="GO" id="GO:0020037">
    <property type="term" value="F:heme binding"/>
    <property type="evidence" value="ECO:0007669"/>
    <property type="project" value="InterPro"/>
</dbReference>
<dbReference type="GO" id="GO:0004497">
    <property type="term" value="F:monooxygenase activity"/>
    <property type="evidence" value="ECO:0007669"/>
    <property type="project" value="UniProtKB-KW"/>
</dbReference>
<dbReference type="Proteomes" id="UP000230002">
    <property type="component" value="Unassembled WGS sequence"/>
</dbReference>
<evidence type="ECO:0000256" key="2">
    <source>
        <dbReference type="ARBA" id="ARBA00005179"/>
    </source>
</evidence>
<keyword evidence="12" id="KW-1185">Reference proteome</keyword>
<dbReference type="OrthoDB" id="6692864at2759"/>
<evidence type="ECO:0000256" key="5">
    <source>
        <dbReference type="ARBA" id="ARBA00023002"/>
    </source>
</evidence>
<feature type="region of interest" description="Disordered" evidence="9">
    <location>
        <begin position="440"/>
        <end position="460"/>
    </location>
</feature>
<keyword evidence="10" id="KW-1133">Transmembrane helix</keyword>
<dbReference type="GO" id="GO:0005506">
    <property type="term" value="F:iron ion binding"/>
    <property type="evidence" value="ECO:0007669"/>
    <property type="project" value="InterPro"/>
</dbReference>
<keyword evidence="4 8" id="KW-0479">Metal-binding</keyword>
<dbReference type="InterPro" id="IPR001128">
    <property type="entry name" value="Cyt_P450"/>
</dbReference>
<keyword evidence="6 8" id="KW-0408">Iron</keyword>
<keyword evidence="10" id="KW-0472">Membrane</keyword>